<feature type="transmembrane region" description="Helical" evidence="1">
    <location>
        <begin position="37"/>
        <end position="53"/>
    </location>
</feature>
<accession>A0A0G0LTW3</accession>
<dbReference type="AlphaFoldDB" id="A0A0G0LTW3"/>
<sequence length="58" mass="6856">MVEWLCNNMKNIKFANLAIFIIFFGTALFNAFQKHNWVEVVLFLALGIIFFWADTKKK</sequence>
<organism evidence="2 3">
    <name type="scientific">Candidatus Daviesbacteria bacterium GW2011_GWA2_38_24</name>
    <dbReference type="NCBI Taxonomy" id="1618422"/>
    <lineage>
        <taxon>Bacteria</taxon>
        <taxon>Candidatus Daviesiibacteriota</taxon>
    </lineage>
</organism>
<evidence type="ECO:0000256" key="1">
    <source>
        <dbReference type="SAM" id="Phobius"/>
    </source>
</evidence>
<name>A0A0G0LTW3_9BACT</name>
<keyword evidence="1" id="KW-0472">Membrane</keyword>
<feature type="transmembrane region" description="Helical" evidence="1">
    <location>
        <begin position="12"/>
        <end position="31"/>
    </location>
</feature>
<evidence type="ECO:0000313" key="3">
    <source>
        <dbReference type="Proteomes" id="UP000034235"/>
    </source>
</evidence>
<keyword evidence="1" id="KW-1133">Transmembrane helix</keyword>
<dbReference type="EMBL" id="LBUP01000015">
    <property type="protein sequence ID" value="KKQ64844.1"/>
    <property type="molecule type" value="Genomic_DNA"/>
</dbReference>
<evidence type="ECO:0000313" key="2">
    <source>
        <dbReference type="EMBL" id="KKQ64844.1"/>
    </source>
</evidence>
<gene>
    <name evidence="2" type="ORF">US86_C0015G0007</name>
</gene>
<reference evidence="2 3" key="1">
    <citation type="journal article" date="2015" name="Nature">
        <title>rRNA introns, odd ribosomes, and small enigmatic genomes across a large radiation of phyla.</title>
        <authorList>
            <person name="Brown C.T."/>
            <person name="Hug L.A."/>
            <person name="Thomas B.C."/>
            <person name="Sharon I."/>
            <person name="Castelle C.J."/>
            <person name="Singh A."/>
            <person name="Wilkins M.J."/>
            <person name="Williams K.H."/>
            <person name="Banfield J.F."/>
        </authorList>
    </citation>
    <scope>NUCLEOTIDE SEQUENCE [LARGE SCALE GENOMIC DNA]</scope>
</reference>
<dbReference type="Proteomes" id="UP000034235">
    <property type="component" value="Unassembled WGS sequence"/>
</dbReference>
<comment type="caution">
    <text evidence="2">The sequence shown here is derived from an EMBL/GenBank/DDBJ whole genome shotgun (WGS) entry which is preliminary data.</text>
</comment>
<protein>
    <submittedName>
        <fullName evidence="2">Uncharacterized protein</fullName>
    </submittedName>
</protein>
<proteinExistence type="predicted"/>
<keyword evidence="1" id="KW-0812">Transmembrane</keyword>